<dbReference type="Gene3D" id="1.10.630.10">
    <property type="entry name" value="Cytochrome P450"/>
    <property type="match status" value="1"/>
</dbReference>
<dbReference type="GO" id="GO:0016705">
    <property type="term" value="F:oxidoreductase activity, acting on paired donors, with incorporation or reduction of molecular oxygen"/>
    <property type="evidence" value="ECO:0007669"/>
    <property type="project" value="InterPro"/>
</dbReference>
<evidence type="ECO:0000256" key="1">
    <source>
        <dbReference type="ARBA" id="ARBA00010617"/>
    </source>
</evidence>
<organism evidence="6 7">
    <name type="scientific">Eutypa lata (strain UCR-EL1)</name>
    <name type="common">Grapevine dieback disease fungus</name>
    <name type="synonym">Eutypa armeniacae</name>
    <dbReference type="NCBI Taxonomy" id="1287681"/>
    <lineage>
        <taxon>Eukaryota</taxon>
        <taxon>Fungi</taxon>
        <taxon>Dikarya</taxon>
        <taxon>Ascomycota</taxon>
        <taxon>Pezizomycotina</taxon>
        <taxon>Sordariomycetes</taxon>
        <taxon>Xylariomycetidae</taxon>
        <taxon>Xylariales</taxon>
        <taxon>Diatrypaceae</taxon>
        <taxon>Eutypa</taxon>
    </lineage>
</organism>
<evidence type="ECO:0000256" key="5">
    <source>
        <dbReference type="ARBA" id="ARBA00023033"/>
    </source>
</evidence>
<proteinExistence type="inferred from homology"/>
<dbReference type="Proteomes" id="UP000012174">
    <property type="component" value="Unassembled WGS sequence"/>
</dbReference>
<keyword evidence="7" id="KW-1185">Reference proteome</keyword>
<evidence type="ECO:0000313" key="6">
    <source>
        <dbReference type="EMBL" id="EMR69670.1"/>
    </source>
</evidence>
<dbReference type="InterPro" id="IPR002401">
    <property type="entry name" value="Cyt_P450_E_grp-I"/>
</dbReference>
<dbReference type="GO" id="GO:0020037">
    <property type="term" value="F:heme binding"/>
    <property type="evidence" value="ECO:0007669"/>
    <property type="project" value="InterPro"/>
</dbReference>
<dbReference type="InterPro" id="IPR050364">
    <property type="entry name" value="Cytochrome_P450_fung"/>
</dbReference>
<evidence type="ECO:0000313" key="7">
    <source>
        <dbReference type="Proteomes" id="UP000012174"/>
    </source>
</evidence>
<dbReference type="eggNOG" id="KOG0156">
    <property type="taxonomic scope" value="Eukaryota"/>
</dbReference>
<reference evidence="7" key="1">
    <citation type="journal article" date="2013" name="Genome Announc.">
        <title>Draft genome sequence of the grapevine dieback fungus Eutypa lata UCR-EL1.</title>
        <authorList>
            <person name="Blanco-Ulate B."/>
            <person name="Rolshausen P.E."/>
            <person name="Cantu D."/>
        </authorList>
    </citation>
    <scope>NUCLEOTIDE SEQUENCE [LARGE SCALE GENOMIC DNA]</scope>
    <source>
        <strain evidence="7">UCR-EL1</strain>
    </source>
</reference>
<dbReference type="KEGG" id="ela:UCREL1_3298"/>
<comment type="similarity">
    <text evidence="1">Belongs to the cytochrome P450 family.</text>
</comment>
<name>M7TSQ1_EUTLA</name>
<protein>
    <submittedName>
        <fullName evidence="6">Putative cytochrome p450 protein</fullName>
    </submittedName>
</protein>
<dbReference type="GO" id="GO:0004497">
    <property type="term" value="F:monooxygenase activity"/>
    <property type="evidence" value="ECO:0007669"/>
    <property type="project" value="UniProtKB-KW"/>
</dbReference>
<dbReference type="PRINTS" id="PR00463">
    <property type="entry name" value="EP450I"/>
</dbReference>
<dbReference type="Pfam" id="PF00067">
    <property type="entry name" value="p450"/>
    <property type="match status" value="1"/>
</dbReference>
<dbReference type="GO" id="GO:0005506">
    <property type="term" value="F:iron ion binding"/>
    <property type="evidence" value="ECO:0007669"/>
    <property type="project" value="InterPro"/>
</dbReference>
<evidence type="ECO:0000256" key="3">
    <source>
        <dbReference type="ARBA" id="ARBA00023002"/>
    </source>
</evidence>
<accession>M7TSQ1</accession>
<dbReference type="PANTHER" id="PTHR46300">
    <property type="entry name" value="P450, PUTATIVE (EUROFUNG)-RELATED-RELATED"/>
    <property type="match status" value="1"/>
</dbReference>
<dbReference type="HOGENOM" id="CLU_001570_2_0_1"/>
<dbReference type="OrthoDB" id="1103324at2759"/>
<keyword evidence="2" id="KW-0479">Metal-binding</keyword>
<dbReference type="InterPro" id="IPR001128">
    <property type="entry name" value="Cyt_P450"/>
</dbReference>
<evidence type="ECO:0000256" key="2">
    <source>
        <dbReference type="ARBA" id="ARBA00022723"/>
    </source>
</evidence>
<dbReference type="PANTHER" id="PTHR46300:SF2">
    <property type="entry name" value="CYTOCHROME P450 MONOOXYGENASE ALNH-RELATED"/>
    <property type="match status" value="1"/>
</dbReference>
<dbReference type="SUPFAM" id="SSF48264">
    <property type="entry name" value="Cytochrome P450"/>
    <property type="match status" value="1"/>
</dbReference>
<keyword evidence="4" id="KW-0408">Iron</keyword>
<keyword evidence="5" id="KW-0503">Monooxygenase</keyword>
<keyword evidence="3" id="KW-0560">Oxidoreductase</keyword>
<dbReference type="EMBL" id="KB706037">
    <property type="protein sequence ID" value="EMR69670.1"/>
    <property type="molecule type" value="Genomic_DNA"/>
</dbReference>
<dbReference type="InterPro" id="IPR036396">
    <property type="entry name" value="Cyt_P450_sf"/>
</dbReference>
<gene>
    <name evidence="6" type="ORF">UCREL1_3298</name>
</gene>
<dbReference type="OMA" id="NHYGISH"/>
<sequence>MSVVFGRRTSMREKSVRELFYCIDEFMKLQGSPSASFMDGFPVIARLLPIRLQWYRKDAERVFRETLQVYENFFDDLQKRIEEGEDPRCFGRSLVELSKHYKFTDEQQYFCAGTIIEAGSDTTRNQINIMLAAAAKFPGWVKKAREELDRVLGTAARLPTFDDWDSLPYLLAVMKETLRWRPNMTPTGVPRVLVEDDAVGPYKFEKGTVFTWNHYGISHSEHEFENNEIFTPERFLNEDLKDMLKGHWGFGMGKRNRKYRSTSISINTL</sequence>
<evidence type="ECO:0000256" key="4">
    <source>
        <dbReference type="ARBA" id="ARBA00023004"/>
    </source>
</evidence>
<dbReference type="AlphaFoldDB" id="M7TSQ1"/>